<keyword evidence="2" id="KW-1185">Reference proteome</keyword>
<dbReference type="AlphaFoldDB" id="A0A4Z1P5S3"/>
<dbReference type="STRING" id="86259.A0A4Z1P5S3"/>
<evidence type="ECO:0000313" key="2">
    <source>
        <dbReference type="Proteomes" id="UP000298493"/>
    </source>
</evidence>
<dbReference type="OrthoDB" id="3718497at2759"/>
<sequence>MLNLDSLPLELQFEVYSYLVHPLSSYKHAPFPTTYVEQREVENLPSGRAQLMQHPYCQLAATCDSIRDSVEAYCLHLIKGQTLLKTGHGGTKISKPQKDNWRTKIAKARASPKYPSGLPQPNQACRNIYLRSVYQKCIFCRAVTKRRAAFNRFMWCDKKCDVEHYGRLISKTEAANQHQVQEIHWQNPHLVFPESTWRPLRMTLYNTSACASTTLLLEKEVIKMAEYIKANDADGKKLRLAKQAIANQKLADEAKALIKAEDDFIKFANDRFTVRSRRDFEKAAAFLRTKLHPQVVQISRLGPGPEQLAERLKLCQNLTMALPQSIREFCKVEVKKSDDWVYHRLDIVRSYNGAEHSYRVLDQFFPLL</sequence>
<dbReference type="Proteomes" id="UP000298493">
    <property type="component" value="Unassembled WGS sequence"/>
</dbReference>
<gene>
    <name evidence="1" type="ORF">E6O75_ATG02162</name>
</gene>
<name>A0A4Z1P5S3_9PEZI</name>
<accession>A0A4Z1P5S3</accession>
<protein>
    <submittedName>
        <fullName evidence="1">Uncharacterized protein</fullName>
    </submittedName>
</protein>
<reference evidence="1 2" key="1">
    <citation type="submission" date="2019-04" db="EMBL/GenBank/DDBJ databases">
        <title>High contiguity whole genome sequence and gene annotation resource for two Venturia nashicola isolates.</title>
        <authorList>
            <person name="Prokchorchik M."/>
            <person name="Won K."/>
            <person name="Lee Y."/>
            <person name="Choi E.D."/>
            <person name="Segonzac C."/>
            <person name="Sohn K.H."/>
        </authorList>
    </citation>
    <scope>NUCLEOTIDE SEQUENCE [LARGE SCALE GENOMIC DNA]</scope>
    <source>
        <strain evidence="1 2">PRI2</strain>
    </source>
</reference>
<organism evidence="1 2">
    <name type="scientific">Venturia nashicola</name>
    <dbReference type="NCBI Taxonomy" id="86259"/>
    <lineage>
        <taxon>Eukaryota</taxon>
        <taxon>Fungi</taxon>
        <taxon>Dikarya</taxon>
        <taxon>Ascomycota</taxon>
        <taxon>Pezizomycotina</taxon>
        <taxon>Dothideomycetes</taxon>
        <taxon>Pleosporomycetidae</taxon>
        <taxon>Venturiales</taxon>
        <taxon>Venturiaceae</taxon>
        <taxon>Venturia</taxon>
    </lineage>
</organism>
<dbReference type="EMBL" id="SNSC02000007">
    <property type="protein sequence ID" value="TID22988.1"/>
    <property type="molecule type" value="Genomic_DNA"/>
</dbReference>
<comment type="caution">
    <text evidence="1">The sequence shown here is derived from an EMBL/GenBank/DDBJ whole genome shotgun (WGS) entry which is preliminary data.</text>
</comment>
<proteinExistence type="predicted"/>
<evidence type="ECO:0000313" key="1">
    <source>
        <dbReference type="EMBL" id="TID22988.1"/>
    </source>
</evidence>